<evidence type="ECO:0000256" key="6">
    <source>
        <dbReference type="ARBA" id="ARBA00023163"/>
    </source>
</evidence>
<keyword evidence="6 9" id="KW-0804">Transcription</keyword>
<dbReference type="GO" id="GO:0016592">
    <property type="term" value="C:mediator complex"/>
    <property type="evidence" value="ECO:0007669"/>
    <property type="project" value="InterPro"/>
</dbReference>
<comment type="subcellular location">
    <subcellularLocation>
        <location evidence="1 9">Nucleus</location>
    </subcellularLocation>
</comment>
<evidence type="ECO:0000256" key="4">
    <source>
        <dbReference type="ARBA" id="ARBA00023015"/>
    </source>
</evidence>
<comment type="subunit">
    <text evidence="9">Component of the Mediator complex.</text>
</comment>
<evidence type="ECO:0000313" key="11">
    <source>
        <dbReference type="EMBL" id="KSA01707.1"/>
    </source>
</evidence>
<proteinExistence type="inferred from homology"/>
<gene>
    <name evidence="9" type="primary">MED19</name>
    <name evidence="11" type="ORF">AC631_02515</name>
</gene>
<accession>A0A0V1PZN2</accession>
<evidence type="ECO:0000256" key="2">
    <source>
        <dbReference type="ARBA" id="ARBA00009259"/>
    </source>
</evidence>
<dbReference type="PANTHER" id="PTHR28270:SF1">
    <property type="entry name" value="MEDIATOR OF RNA POLYMERASE II TRANSCRIPTION SUBUNIT 19"/>
    <property type="match status" value="1"/>
</dbReference>
<evidence type="ECO:0000256" key="7">
    <source>
        <dbReference type="ARBA" id="ARBA00023242"/>
    </source>
</evidence>
<evidence type="ECO:0000256" key="3">
    <source>
        <dbReference type="ARBA" id="ARBA00019615"/>
    </source>
</evidence>
<dbReference type="GO" id="GO:0003712">
    <property type="term" value="F:transcription coregulator activity"/>
    <property type="evidence" value="ECO:0007669"/>
    <property type="project" value="InterPro"/>
</dbReference>
<evidence type="ECO:0000313" key="12">
    <source>
        <dbReference type="Proteomes" id="UP000054251"/>
    </source>
</evidence>
<sequence>MEEGDKNLSQGIDSYYLINSNRKYNLSHPSPLDNLLSLYGLEPIAKSLARTNPDGSKGVKLRKSYKNHIQDLPGKHQIPPPKPVPGTLLDPSISQAPDLIKSLDAGLLSQALKFEKTSVNGIPGFNTSDLAINDQQTLMRGDDMSENDEFGGSKKNKRKKKLQPNGGDIKRQHV</sequence>
<name>A0A0V1PZN2_9ASCO</name>
<keyword evidence="5 9" id="KW-0010">Activator</keyword>
<dbReference type="GO" id="GO:0070847">
    <property type="term" value="C:core mediator complex"/>
    <property type="evidence" value="ECO:0007669"/>
    <property type="project" value="TreeGrafter"/>
</dbReference>
<evidence type="ECO:0000256" key="1">
    <source>
        <dbReference type="ARBA" id="ARBA00004123"/>
    </source>
</evidence>
<dbReference type="AlphaFoldDB" id="A0A0V1PZN2"/>
<comment type="function">
    <text evidence="9">Component of the Mediator complex, a coactivator involved in the regulated transcription of nearly all RNA polymerase II-dependent genes. Mediator functions as a bridge to convey information from gene-specific regulatory proteins to the basal RNA polymerase II transcription machinery. Mediator is recruited to promoters by direct interactions with regulatory proteins and serves as a scaffold for the assembly of a functional preinitiation complex with RNA polymerase II and the general transcription factors.</text>
</comment>
<dbReference type="Proteomes" id="UP000054251">
    <property type="component" value="Unassembled WGS sequence"/>
</dbReference>
<dbReference type="Pfam" id="PF08633">
    <property type="entry name" value="Rox3"/>
    <property type="match status" value="1"/>
</dbReference>
<comment type="caution">
    <text evidence="11">The sequence shown here is derived from an EMBL/GenBank/DDBJ whole genome shotgun (WGS) entry which is preliminary data.</text>
</comment>
<dbReference type="RefSeq" id="XP_015467809.1">
    <property type="nucleotide sequence ID" value="XM_015611345.1"/>
</dbReference>
<dbReference type="PANTHER" id="PTHR28270">
    <property type="entry name" value="MEDIATOR OF RNA POLYMERASE II TRANSCRIPTION SUBUNIT 19"/>
    <property type="match status" value="1"/>
</dbReference>
<evidence type="ECO:0000256" key="8">
    <source>
        <dbReference type="ARBA" id="ARBA00032018"/>
    </source>
</evidence>
<keyword evidence="12" id="KW-1185">Reference proteome</keyword>
<protein>
    <recommendedName>
        <fullName evidence="3 9">Mediator of RNA polymerase II transcription subunit 19</fullName>
    </recommendedName>
    <alternativeName>
        <fullName evidence="8 9">Mediator complex subunit 19</fullName>
    </alternativeName>
</protein>
<keyword evidence="4 9" id="KW-0805">Transcription regulation</keyword>
<evidence type="ECO:0000256" key="5">
    <source>
        <dbReference type="ARBA" id="ARBA00023159"/>
    </source>
</evidence>
<evidence type="ECO:0000256" key="9">
    <source>
        <dbReference type="RuleBase" id="RU364151"/>
    </source>
</evidence>
<reference evidence="11 12" key="1">
    <citation type="submission" date="2015-11" db="EMBL/GenBank/DDBJ databases">
        <title>The genome of Debaryomyces fabryi.</title>
        <authorList>
            <person name="Tafer H."/>
            <person name="Lopandic K."/>
        </authorList>
    </citation>
    <scope>NUCLEOTIDE SEQUENCE [LARGE SCALE GENOMIC DNA]</scope>
    <source>
        <strain evidence="11 12">CBS 789</strain>
    </source>
</reference>
<feature type="region of interest" description="Disordered" evidence="10">
    <location>
        <begin position="139"/>
        <end position="174"/>
    </location>
</feature>
<dbReference type="InterPro" id="IPR013942">
    <property type="entry name" value="Mediator_Med19_fun"/>
</dbReference>
<keyword evidence="7 9" id="KW-0539">Nucleus</keyword>
<dbReference type="GO" id="GO:0006357">
    <property type="term" value="P:regulation of transcription by RNA polymerase II"/>
    <property type="evidence" value="ECO:0007669"/>
    <property type="project" value="InterPro"/>
</dbReference>
<dbReference type="GeneID" id="26839524"/>
<dbReference type="EMBL" id="LMYN01000045">
    <property type="protein sequence ID" value="KSA01707.1"/>
    <property type="molecule type" value="Genomic_DNA"/>
</dbReference>
<evidence type="ECO:0000256" key="10">
    <source>
        <dbReference type="SAM" id="MobiDB-lite"/>
    </source>
</evidence>
<comment type="similarity">
    <text evidence="2 9">Belongs to the Mediator complex subunit 19 family.</text>
</comment>
<dbReference type="OrthoDB" id="2160599at2759"/>
<organism evidence="11 12">
    <name type="scientific">Debaryomyces fabryi</name>
    <dbReference type="NCBI Taxonomy" id="58627"/>
    <lineage>
        <taxon>Eukaryota</taxon>
        <taxon>Fungi</taxon>
        <taxon>Dikarya</taxon>
        <taxon>Ascomycota</taxon>
        <taxon>Saccharomycotina</taxon>
        <taxon>Pichiomycetes</taxon>
        <taxon>Debaryomycetaceae</taxon>
        <taxon>Debaryomyces</taxon>
    </lineage>
</organism>